<dbReference type="InterPro" id="IPR000089">
    <property type="entry name" value="Biotin_lipoyl"/>
</dbReference>
<feature type="modified residue" description="N6-lipoyllysine" evidence="3 4">
    <location>
        <position position="64"/>
    </location>
</feature>
<feature type="domain" description="Lipoyl-binding" evidence="5">
    <location>
        <begin position="23"/>
        <end position="104"/>
    </location>
</feature>
<protein>
    <recommendedName>
        <fullName evidence="3">Glycine cleavage system H protein</fullName>
    </recommendedName>
</protein>
<comment type="subunit">
    <text evidence="3">The glycine cleavage system is composed of four proteins: P, T, L and H.</text>
</comment>
<proteinExistence type="inferred from homology"/>
<dbReference type="HAMAP" id="MF_00272">
    <property type="entry name" value="GcvH"/>
    <property type="match status" value="1"/>
</dbReference>
<dbReference type="InterPro" id="IPR017453">
    <property type="entry name" value="GCV_H_sub"/>
</dbReference>
<accession>Q5XZE2</accession>
<comment type="cofactor">
    <cofactor evidence="3">
        <name>(R)-lipoate</name>
        <dbReference type="ChEBI" id="CHEBI:83088"/>
    </cofactor>
    <text evidence="3">Binds 1 lipoyl cofactor covalently.</text>
</comment>
<dbReference type="PANTHER" id="PTHR11715:SF3">
    <property type="entry name" value="GLYCINE CLEAVAGE SYSTEM H PROTEIN-RELATED"/>
    <property type="match status" value="1"/>
</dbReference>
<comment type="function">
    <text evidence="3">The glycine cleavage system catalyzes the degradation of glycine. The H protein shuttles the methylamine group of glycine from the P protein to the T protein.</text>
</comment>
<dbReference type="GO" id="GO:0005737">
    <property type="term" value="C:cytoplasm"/>
    <property type="evidence" value="ECO:0007669"/>
    <property type="project" value="TreeGrafter"/>
</dbReference>
<organism evidence="6">
    <name type="scientific">Peptoclostridium acidaminophilum</name>
    <name type="common">Eubacterium acidaminophilum</name>
    <dbReference type="NCBI Taxonomy" id="1731"/>
    <lineage>
        <taxon>Bacteria</taxon>
        <taxon>Bacillati</taxon>
        <taxon>Bacillota</taxon>
        <taxon>Clostridia</taxon>
        <taxon>Peptostreptococcales</taxon>
        <taxon>Peptoclostridiaceae</taxon>
        <taxon>Peptoclostridium</taxon>
    </lineage>
</organism>
<dbReference type="GO" id="GO:0005960">
    <property type="term" value="C:glycine cleavage complex"/>
    <property type="evidence" value="ECO:0007669"/>
    <property type="project" value="InterPro"/>
</dbReference>
<dbReference type="AlphaFoldDB" id="Q5XZE2"/>
<evidence type="ECO:0000256" key="1">
    <source>
        <dbReference type="ARBA" id="ARBA00009249"/>
    </source>
</evidence>
<dbReference type="PANTHER" id="PTHR11715">
    <property type="entry name" value="GLYCINE CLEAVAGE SYSTEM H PROTEIN"/>
    <property type="match status" value="1"/>
</dbReference>
<keyword evidence="2 3" id="KW-0450">Lipoyl</keyword>
<dbReference type="NCBIfam" id="TIGR00527">
    <property type="entry name" value="gcvH"/>
    <property type="match status" value="1"/>
</dbReference>
<gene>
    <name evidence="6" type="primary">gcvP2</name>
    <name evidence="3" type="synonym">gcvH</name>
</gene>
<dbReference type="SUPFAM" id="SSF51230">
    <property type="entry name" value="Single hybrid motif"/>
    <property type="match status" value="1"/>
</dbReference>
<dbReference type="Gene3D" id="2.40.50.100">
    <property type="match status" value="1"/>
</dbReference>
<dbReference type="GO" id="GO:0009249">
    <property type="term" value="P:protein lipoylation"/>
    <property type="evidence" value="ECO:0007669"/>
    <property type="project" value="TreeGrafter"/>
</dbReference>
<dbReference type="InterPro" id="IPR011053">
    <property type="entry name" value="Single_hybrid_motif"/>
</dbReference>
<dbReference type="CDD" id="cd06848">
    <property type="entry name" value="GCS_H"/>
    <property type="match status" value="1"/>
</dbReference>
<reference evidence="6" key="1">
    <citation type="submission" date="2008-03" db="EMBL/GenBank/DDBJ databases">
        <title>Genes involved in glycine decarboxylation reaction of Eubacterium acidaminophilum.</title>
        <authorList>
            <person name="Poehlein A."/>
            <person name="Lechel A."/>
            <person name="Groebe D."/>
            <person name="Andreesen J.R."/>
        </authorList>
    </citation>
    <scope>NUCLEOTIDE SEQUENCE</scope>
</reference>
<dbReference type="Pfam" id="PF01597">
    <property type="entry name" value="GCV_H"/>
    <property type="match status" value="1"/>
</dbReference>
<dbReference type="NCBIfam" id="NF002270">
    <property type="entry name" value="PRK01202.1"/>
    <property type="match status" value="1"/>
</dbReference>
<sequence>MSKIVQGLYYTTHHDWVKVDGNKAYVGATDYAQHALGDIVYVELPEVGEEFGVEDAYGVIESVKAASDAYAPLSGKIVEVNSELEDAPESINEAPYEKWLVAIEMSDASELEKLMDASAYEDFCNKEA</sequence>
<evidence type="ECO:0000259" key="5">
    <source>
        <dbReference type="PROSITE" id="PS50968"/>
    </source>
</evidence>
<evidence type="ECO:0000256" key="2">
    <source>
        <dbReference type="ARBA" id="ARBA00022823"/>
    </source>
</evidence>
<dbReference type="InterPro" id="IPR002930">
    <property type="entry name" value="GCV_H"/>
</dbReference>
<dbReference type="PROSITE" id="PS50968">
    <property type="entry name" value="BIOTINYL_LIPOYL"/>
    <property type="match status" value="1"/>
</dbReference>
<dbReference type="EMBL" id="AY722711">
    <property type="protein sequence ID" value="AAU84892.1"/>
    <property type="molecule type" value="Genomic_DNA"/>
</dbReference>
<evidence type="ECO:0000313" key="6">
    <source>
        <dbReference type="EMBL" id="AAU84892.1"/>
    </source>
</evidence>
<dbReference type="GO" id="GO:0019464">
    <property type="term" value="P:glycine decarboxylation via glycine cleavage system"/>
    <property type="evidence" value="ECO:0007669"/>
    <property type="project" value="UniProtKB-UniRule"/>
</dbReference>
<comment type="similarity">
    <text evidence="1 3">Belongs to the GcvH family.</text>
</comment>
<evidence type="ECO:0000256" key="4">
    <source>
        <dbReference type="PIRSR" id="PIRSR617453-50"/>
    </source>
</evidence>
<evidence type="ECO:0000256" key="3">
    <source>
        <dbReference type="HAMAP-Rule" id="MF_00272"/>
    </source>
</evidence>
<dbReference type="InterPro" id="IPR033753">
    <property type="entry name" value="GCV_H/Fam206"/>
</dbReference>
<name>Q5XZE2_PEPAC</name>